<name>A0A0F9R4Z7_9ZZZZ</name>
<dbReference type="InterPro" id="IPR035965">
    <property type="entry name" value="PAS-like_dom_sf"/>
</dbReference>
<proteinExistence type="predicted"/>
<gene>
    <name evidence="1" type="ORF">LCGC14_0639350</name>
</gene>
<dbReference type="EMBL" id="LAZR01001151">
    <property type="protein sequence ID" value="KKN49789.1"/>
    <property type="molecule type" value="Genomic_DNA"/>
</dbReference>
<comment type="caution">
    <text evidence="1">The sequence shown here is derived from an EMBL/GenBank/DDBJ whole genome shotgun (WGS) entry which is preliminary data.</text>
</comment>
<evidence type="ECO:0000313" key="1">
    <source>
        <dbReference type="EMBL" id="KKN49789.1"/>
    </source>
</evidence>
<dbReference type="Gene3D" id="3.30.450.20">
    <property type="entry name" value="PAS domain"/>
    <property type="match status" value="1"/>
</dbReference>
<dbReference type="SUPFAM" id="SSF55785">
    <property type="entry name" value="PYP-like sensor domain (PAS domain)"/>
    <property type="match status" value="1"/>
</dbReference>
<accession>A0A0F9R4Z7</accession>
<sequence length="112" mass="12821">MNEQSSLDKFDINYLKSKVLDESINAIAIIDLNWDFIYVNKSFLKFWHYDNFMEVIGKNSLNFGGGGKERTIAVLSEIVAKGYSVGEHRFRTREGEIFMGQMSGTLKKNAEN</sequence>
<dbReference type="InterPro" id="IPR000014">
    <property type="entry name" value="PAS"/>
</dbReference>
<dbReference type="AlphaFoldDB" id="A0A0F9R4Z7"/>
<protein>
    <recommendedName>
        <fullName evidence="2">PAS domain-containing protein</fullName>
    </recommendedName>
</protein>
<dbReference type="CDD" id="cd00130">
    <property type="entry name" value="PAS"/>
    <property type="match status" value="1"/>
</dbReference>
<organism evidence="1">
    <name type="scientific">marine sediment metagenome</name>
    <dbReference type="NCBI Taxonomy" id="412755"/>
    <lineage>
        <taxon>unclassified sequences</taxon>
        <taxon>metagenomes</taxon>
        <taxon>ecological metagenomes</taxon>
    </lineage>
</organism>
<evidence type="ECO:0008006" key="2">
    <source>
        <dbReference type="Google" id="ProtNLM"/>
    </source>
</evidence>
<reference evidence="1" key="1">
    <citation type="journal article" date="2015" name="Nature">
        <title>Complex archaea that bridge the gap between prokaryotes and eukaryotes.</title>
        <authorList>
            <person name="Spang A."/>
            <person name="Saw J.H."/>
            <person name="Jorgensen S.L."/>
            <person name="Zaremba-Niedzwiedzka K."/>
            <person name="Martijn J."/>
            <person name="Lind A.E."/>
            <person name="van Eijk R."/>
            <person name="Schleper C."/>
            <person name="Guy L."/>
            <person name="Ettema T.J."/>
        </authorList>
    </citation>
    <scope>NUCLEOTIDE SEQUENCE</scope>
</reference>